<sequence>MIKKLLSLVILCAVQFAFAQELSCTVIVNSDQVDQTNKQIFRTLEKSLNDYVNKTKWTNKTFSQKERIESSMMITINSYENSTFSGTIQVQSNRPVYNSTYQSPVFNYQDKRFTFNYLEFAPIFYNPNVFESNLTSVITYYVYIMLGIDADTFSKEGGTAYYKKAQSIVNLSQGSGYSGWQQTDGNRTRWELVDNLLSNTFKEYRLALYNYHRLGLDNLVENPALAKQTIASSMQLFDKLNNVRPNSFVLQAFFDAKSEEIANVFSDGPKIDVVKLKGTLNDIAPLYSETWSRIKY</sequence>
<feature type="chain" id="PRO_5047528586" evidence="1">
    <location>
        <begin position="20"/>
        <end position="296"/>
    </location>
</feature>
<gene>
    <name evidence="2" type="ORF">JM658_07185</name>
</gene>
<comment type="caution">
    <text evidence="2">The sequence shown here is derived from an EMBL/GenBank/DDBJ whole genome shotgun (WGS) entry which is preliminary data.</text>
</comment>
<dbReference type="EMBL" id="JAETXX010000003">
    <property type="protein sequence ID" value="MCF8714614.1"/>
    <property type="molecule type" value="Genomic_DNA"/>
</dbReference>
<keyword evidence="3" id="KW-1185">Reference proteome</keyword>
<reference evidence="2 3" key="1">
    <citation type="submission" date="2021-01" db="EMBL/GenBank/DDBJ databases">
        <title>Genome sequencing of Joostella atrarenae M1-2 (= KCTC 23194).</title>
        <authorList>
            <person name="Zakaria M.R."/>
            <person name="Lam M.Q."/>
            <person name="Chong C.S."/>
        </authorList>
    </citation>
    <scope>NUCLEOTIDE SEQUENCE [LARGE SCALE GENOMIC DNA]</scope>
    <source>
        <strain evidence="2 3">M1-2</strain>
    </source>
</reference>
<dbReference type="Pfam" id="PF16119">
    <property type="entry name" value="DUF4835"/>
    <property type="match status" value="1"/>
</dbReference>
<dbReference type="RefSeq" id="WP_236958577.1">
    <property type="nucleotide sequence ID" value="NZ_JAETXX010000003.1"/>
</dbReference>
<organism evidence="2 3">
    <name type="scientific">Joostella atrarenae</name>
    <dbReference type="NCBI Taxonomy" id="679257"/>
    <lineage>
        <taxon>Bacteria</taxon>
        <taxon>Pseudomonadati</taxon>
        <taxon>Bacteroidota</taxon>
        <taxon>Flavobacteriia</taxon>
        <taxon>Flavobacteriales</taxon>
        <taxon>Flavobacteriaceae</taxon>
        <taxon>Joostella</taxon>
    </lineage>
</organism>
<name>A0ABS9J2J9_9FLAO</name>
<evidence type="ECO:0000313" key="2">
    <source>
        <dbReference type="EMBL" id="MCF8714614.1"/>
    </source>
</evidence>
<accession>A0ABS9J2J9</accession>
<evidence type="ECO:0000313" key="3">
    <source>
        <dbReference type="Proteomes" id="UP000829517"/>
    </source>
</evidence>
<dbReference type="Proteomes" id="UP000829517">
    <property type="component" value="Unassembled WGS sequence"/>
</dbReference>
<feature type="signal peptide" evidence="1">
    <location>
        <begin position="1"/>
        <end position="19"/>
    </location>
</feature>
<evidence type="ECO:0000256" key="1">
    <source>
        <dbReference type="SAM" id="SignalP"/>
    </source>
</evidence>
<protein>
    <submittedName>
        <fullName evidence="2">DUF4835 family protein</fullName>
    </submittedName>
</protein>
<proteinExistence type="predicted"/>
<dbReference type="InterPro" id="IPR032274">
    <property type="entry name" value="DUF4835"/>
</dbReference>
<keyword evidence="1" id="KW-0732">Signal</keyword>